<name>A0A0A9HM89_ARUDO</name>
<accession>A0A0A9HM89</accession>
<sequence>MLVCERPAGWAPALCPGTGPASTPRRVRIGCVQARMWVAGGGGEDPPGMGHDLLAWSVSMLPLVPTMQPAATPCTLYRVWTVGRWLVGVAT</sequence>
<dbReference type="AlphaFoldDB" id="A0A0A9HM89"/>
<reference evidence="1" key="2">
    <citation type="journal article" date="2015" name="Data Brief">
        <title>Shoot transcriptome of the giant reed, Arundo donax.</title>
        <authorList>
            <person name="Barrero R.A."/>
            <person name="Guerrero F.D."/>
            <person name="Moolhuijzen P."/>
            <person name="Goolsby J.A."/>
            <person name="Tidwell J."/>
            <person name="Bellgard S.E."/>
            <person name="Bellgard M.I."/>
        </authorList>
    </citation>
    <scope>NUCLEOTIDE SEQUENCE</scope>
    <source>
        <tissue evidence="1">Shoot tissue taken approximately 20 cm above the soil surface</tissue>
    </source>
</reference>
<reference evidence="1" key="1">
    <citation type="submission" date="2014-09" db="EMBL/GenBank/DDBJ databases">
        <authorList>
            <person name="Magalhaes I.L.F."/>
            <person name="Oliveira U."/>
            <person name="Santos F.R."/>
            <person name="Vidigal T.H.D.A."/>
            <person name="Brescovit A.D."/>
            <person name="Santos A.J."/>
        </authorList>
    </citation>
    <scope>NUCLEOTIDE SEQUENCE</scope>
    <source>
        <tissue evidence="1">Shoot tissue taken approximately 20 cm above the soil surface</tissue>
    </source>
</reference>
<dbReference type="EMBL" id="GBRH01159631">
    <property type="protein sequence ID" value="JAE38265.1"/>
    <property type="molecule type" value="Transcribed_RNA"/>
</dbReference>
<protein>
    <submittedName>
        <fullName evidence="1">Uncharacterized protein</fullName>
    </submittedName>
</protein>
<proteinExistence type="predicted"/>
<organism evidence="1">
    <name type="scientific">Arundo donax</name>
    <name type="common">Giant reed</name>
    <name type="synonym">Donax arundinaceus</name>
    <dbReference type="NCBI Taxonomy" id="35708"/>
    <lineage>
        <taxon>Eukaryota</taxon>
        <taxon>Viridiplantae</taxon>
        <taxon>Streptophyta</taxon>
        <taxon>Embryophyta</taxon>
        <taxon>Tracheophyta</taxon>
        <taxon>Spermatophyta</taxon>
        <taxon>Magnoliopsida</taxon>
        <taxon>Liliopsida</taxon>
        <taxon>Poales</taxon>
        <taxon>Poaceae</taxon>
        <taxon>PACMAD clade</taxon>
        <taxon>Arundinoideae</taxon>
        <taxon>Arundineae</taxon>
        <taxon>Arundo</taxon>
    </lineage>
</organism>
<evidence type="ECO:0000313" key="1">
    <source>
        <dbReference type="EMBL" id="JAE38265.1"/>
    </source>
</evidence>